<evidence type="ECO:0000256" key="3">
    <source>
        <dbReference type="ARBA" id="ARBA00022679"/>
    </source>
</evidence>
<evidence type="ECO:0000313" key="6">
    <source>
        <dbReference type="Proteomes" id="UP000315403"/>
    </source>
</evidence>
<dbReference type="EMBL" id="SZUV01000001">
    <property type="protein sequence ID" value="TQN50809.1"/>
    <property type="molecule type" value="Genomic_DNA"/>
</dbReference>
<dbReference type="EC" id="2.4.1.287" evidence="5"/>
<dbReference type="CDD" id="cd04185">
    <property type="entry name" value="GT_2_like_b"/>
    <property type="match status" value="1"/>
</dbReference>
<dbReference type="InterPro" id="IPR029044">
    <property type="entry name" value="Nucleotide-diphossugar_trans"/>
</dbReference>
<sequence length="306" mass="34623">MNSPSIAAVVVTYNRKTMLVDCLRAVFLQSHPLDRIFIIDNASTDGTRALLESEGFLSDLRFVYVRLDANFGGAGGFSCGLNLGLVEGYDWLWVMDDDCVPSNNALYELYVHFSWLNTSVGFLCSHVLWKDGAPHRMNIPGIRLFTGDTACNTFVDKNVLVVPSCSFVSVLISAKAVRQCGLPLSEMFLWGDDLEFFRRITNAGFLGLYAWKSVVIHMTKFNINNDIFVADCSELPKHYFGVRNNLYISRVNKGFFSYLVSFLENLTVVNLFLLLKRKNHKLLAVRINTFATFSSLFFRPKIVFPK</sequence>
<protein>
    <submittedName>
        <fullName evidence="5">Galactofuranosyltransferase GlfT1</fullName>
        <ecNumber evidence="5">2.4.1.287</ecNumber>
    </submittedName>
</protein>
<dbReference type="Proteomes" id="UP000315403">
    <property type="component" value="Unassembled WGS sequence"/>
</dbReference>
<keyword evidence="2 5" id="KW-0328">Glycosyltransferase</keyword>
<reference evidence="5 6" key="1">
    <citation type="submission" date="2019-03" db="EMBL/GenBank/DDBJ databases">
        <title>New insights into Acidothiobacillus thiooxidans sulfur metabolism through coupled gene expression, solution geochemistry, microscopy and spectroscopy analyses.</title>
        <authorList>
            <person name="Camacho D."/>
            <person name="Frazao R."/>
            <person name="Fouillen A."/>
            <person name="Nanci A."/>
            <person name="Lang B.F."/>
            <person name="Apte S.C."/>
            <person name="Baron C."/>
            <person name="Warren L.A."/>
        </authorList>
    </citation>
    <scope>NUCLEOTIDE SEQUENCE [LARGE SCALE GENOMIC DNA]</scope>
    <source>
        <strain evidence="5 6">ATCC 19377</strain>
    </source>
</reference>
<dbReference type="Gene3D" id="3.90.550.10">
    <property type="entry name" value="Spore Coat Polysaccharide Biosynthesis Protein SpsA, Chain A"/>
    <property type="match status" value="1"/>
</dbReference>
<evidence type="ECO:0000259" key="4">
    <source>
        <dbReference type="Pfam" id="PF00535"/>
    </source>
</evidence>
<dbReference type="SUPFAM" id="SSF53448">
    <property type="entry name" value="Nucleotide-diphospho-sugar transferases"/>
    <property type="match status" value="1"/>
</dbReference>
<dbReference type="GO" id="GO:0016757">
    <property type="term" value="F:glycosyltransferase activity"/>
    <property type="evidence" value="ECO:0007669"/>
    <property type="project" value="UniProtKB-KW"/>
</dbReference>
<evidence type="ECO:0000256" key="1">
    <source>
        <dbReference type="ARBA" id="ARBA00006739"/>
    </source>
</evidence>
<feature type="domain" description="Glycosyltransferase 2-like" evidence="4">
    <location>
        <begin position="9"/>
        <end position="118"/>
    </location>
</feature>
<gene>
    <name evidence="5" type="primary">glfT1</name>
    <name evidence="5" type="ORF">DLNHIDIE_00665</name>
</gene>
<accession>A0A543Q398</accession>
<evidence type="ECO:0000313" key="5">
    <source>
        <dbReference type="EMBL" id="TQN50809.1"/>
    </source>
</evidence>
<dbReference type="PANTHER" id="PTHR43179">
    <property type="entry name" value="RHAMNOSYLTRANSFERASE WBBL"/>
    <property type="match status" value="1"/>
</dbReference>
<comment type="caution">
    <text evidence="5">The sequence shown here is derived from an EMBL/GenBank/DDBJ whole genome shotgun (WGS) entry which is preliminary data.</text>
</comment>
<dbReference type="Pfam" id="PF00535">
    <property type="entry name" value="Glycos_transf_2"/>
    <property type="match status" value="1"/>
</dbReference>
<dbReference type="AlphaFoldDB" id="A0A543Q398"/>
<proteinExistence type="inferred from homology"/>
<dbReference type="InterPro" id="IPR001173">
    <property type="entry name" value="Glyco_trans_2-like"/>
</dbReference>
<organism evidence="5 6">
    <name type="scientific">Acidithiobacillus thiooxidans ATCC 19377</name>
    <dbReference type="NCBI Taxonomy" id="637390"/>
    <lineage>
        <taxon>Bacteria</taxon>
        <taxon>Pseudomonadati</taxon>
        <taxon>Pseudomonadota</taxon>
        <taxon>Acidithiobacillia</taxon>
        <taxon>Acidithiobacillales</taxon>
        <taxon>Acidithiobacillaceae</taxon>
        <taxon>Acidithiobacillus</taxon>
    </lineage>
</organism>
<dbReference type="PANTHER" id="PTHR43179:SF12">
    <property type="entry name" value="GALACTOFURANOSYLTRANSFERASE GLFT2"/>
    <property type="match status" value="1"/>
</dbReference>
<evidence type="ECO:0000256" key="2">
    <source>
        <dbReference type="ARBA" id="ARBA00022676"/>
    </source>
</evidence>
<name>A0A543Q398_ACITH</name>
<keyword evidence="3 5" id="KW-0808">Transferase</keyword>
<comment type="similarity">
    <text evidence="1">Belongs to the glycosyltransferase 2 family.</text>
</comment>